<evidence type="ECO:0000313" key="7">
    <source>
        <dbReference type="Proteomes" id="UP001221597"/>
    </source>
</evidence>
<gene>
    <name evidence="6" type="primary">sppA</name>
    <name evidence="6" type="ORF">P9989_03490</name>
</gene>
<evidence type="ECO:0000256" key="3">
    <source>
        <dbReference type="ARBA" id="ARBA00022801"/>
    </source>
</evidence>
<dbReference type="NCBIfam" id="TIGR00706">
    <property type="entry name" value="SppA_dom"/>
    <property type="match status" value="1"/>
</dbReference>
<dbReference type="CDD" id="cd07023">
    <property type="entry name" value="S49_Sppa_N_C"/>
    <property type="match status" value="1"/>
</dbReference>
<proteinExistence type="inferred from homology"/>
<dbReference type="Pfam" id="PF01343">
    <property type="entry name" value="Peptidase_S49"/>
    <property type="match status" value="1"/>
</dbReference>
<dbReference type="EMBL" id="CP121671">
    <property type="protein sequence ID" value="WFT75475.1"/>
    <property type="molecule type" value="Genomic_DNA"/>
</dbReference>
<dbReference type="PANTHER" id="PTHR42987">
    <property type="entry name" value="PEPTIDASE S49"/>
    <property type="match status" value="1"/>
</dbReference>
<keyword evidence="2" id="KW-0645">Protease</keyword>
<sequence>MNKRIVASIIAASILLIAIAFQSVSFFMNQSFSENTTEMFSVSQAPKEQIIEKGSTANRIVQLEVNGTIINNPGSSSNPFGSGGYQHEQFLKKLEAIKKDDSIKGVLLYVNSPGGGVYESAQIHDQLLEIKEAGKTIYVSMGGMAASGGYYISAPADRIFASNETFTGSLGVIMQSINYQQLANDFGIKFNTFKSGEFKDIMSPTRPMSEEDRQIIQALVDESYEQFVEVIAKGRNMPKDKVYELADGRIYSGKQAVENGLVDEIGFKDEALNALQKKVGGNPQVIKYKQNSIGSFFNLPMAKSLLPNSEVRFIKQLISNRQGPTLMYMYSE</sequence>
<dbReference type="PANTHER" id="PTHR42987:SF7">
    <property type="entry name" value="SIGNAL PEPTIDE PEPTIDASE SPPA-RELATED"/>
    <property type="match status" value="1"/>
</dbReference>
<protein>
    <submittedName>
        <fullName evidence="6">Signal peptide peptidase SppA</fullName>
    </submittedName>
</protein>
<feature type="domain" description="Peptidase S49" evidence="5">
    <location>
        <begin position="130"/>
        <end position="279"/>
    </location>
</feature>
<dbReference type="RefSeq" id="WP_283077441.1">
    <property type="nucleotide sequence ID" value="NZ_CP121671.1"/>
</dbReference>
<organism evidence="6 7">
    <name type="scientific">Halobacillus naozhouensis</name>
    <dbReference type="NCBI Taxonomy" id="554880"/>
    <lineage>
        <taxon>Bacteria</taxon>
        <taxon>Bacillati</taxon>
        <taxon>Bacillota</taxon>
        <taxon>Bacilli</taxon>
        <taxon>Bacillales</taxon>
        <taxon>Bacillaceae</taxon>
        <taxon>Halobacillus</taxon>
    </lineage>
</organism>
<evidence type="ECO:0000256" key="2">
    <source>
        <dbReference type="ARBA" id="ARBA00022670"/>
    </source>
</evidence>
<evidence type="ECO:0000256" key="4">
    <source>
        <dbReference type="ARBA" id="ARBA00022825"/>
    </source>
</evidence>
<dbReference type="Proteomes" id="UP001221597">
    <property type="component" value="Chromosome"/>
</dbReference>
<dbReference type="InterPro" id="IPR002142">
    <property type="entry name" value="Peptidase_S49"/>
</dbReference>
<dbReference type="SUPFAM" id="SSF52096">
    <property type="entry name" value="ClpP/crotonase"/>
    <property type="match status" value="1"/>
</dbReference>
<evidence type="ECO:0000256" key="1">
    <source>
        <dbReference type="ARBA" id="ARBA00008683"/>
    </source>
</evidence>
<dbReference type="PRINTS" id="PR00127">
    <property type="entry name" value="CLPPROTEASEP"/>
</dbReference>
<dbReference type="InterPro" id="IPR029045">
    <property type="entry name" value="ClpP/crotonase-like_dom_sf"/>
</dbReference>
<evidence type="ECO:0000259" key="5">
    <source>
        <dbReference type="Pfam" id="PF01343"/>
    </source>
</evidence>
<keyword evidence="3" id="KW-0378">Hydrolase</keyword>
<dbReference type="Gene3D" id="3.90.226.10">
    <property type="entry name" value="2-enoyl-CoA Hydratase, Chain A, domain 1"/>
    <property type="match status" value="2"/>
</dbReference>
<comment type="similarity">
    <text evidence="1">Belongs to the peptidase S49 family.</text>
</comment>
<name>A0ABY8IZI0_9BACI</name>
<evidence type="ECO:0000313" key="6">
    <source>
        <dbReference type="EMBL" id="WFT75475.1"/>
    </source>
</evidence>
<dbReference type="InterPro" id="IPR001907">
    <property type="entry name" value="ClpP"/>
</dbReference>
<keyword evidence="7" id="KW-1185">Reference proteome</keyword>
<dbReference type="InterPro" id="IPR004635">
    <property type="entry name" value="Pept_S49_SppA"/>
</dbReference>
<reference evidence="6 7" key="1">
    <citation type="submission" date="2023-04" db="EMBL/GenBank/DDBJ databases">
        <title>Genome sequence of Halobacillus naozhouensis KACC 21980.</title>
        <authorList>
            <person name="Kim S."/>
            <person name="Heo J."/>
            <person name="Kwon S.-W."/>
        </authorList>
    </citation>
    <scope>NUCLEOTIDE SEQUENCE [LARGE SCALE GENOMIC DNA]</scope>
    <source>
        <strain evidence="6 7">KCTC 13234</strain>
    </source>
</reference>
<accession>A0ABY8IZI0</accession>
<keyword evidence="4" id="KW-0720">Serine protease</keyword>
<dbReference type="InterPro" id="IPR047272">
    <property type="entry name" value="S49_SppA_C"/>
</dbReference>